<dbReference type="PROSITE" id="PS00107">
    <property type="entry name" value="PROTEIN_KINASE_ATP"/>
    <property type="match status" value="1"/>
</dbReference>
<keyword evidence="5" id="KW-0732">Signal</keyword>
<evidence type="ECO:0000256" key="1">
    <source>
        <dbReference type="ARBA" id="ARBA00004167"/>
    </source>
</evidence>
<feature type="transmembrane region" description="Helical" evidence="14">
    <location>
        <begin position="879"/>
        <end position="903"/>
    </location>
</feature>
<dbReference type="FunFam" id="3.30.200.20:FF:000162">
    <property type="entry name" value="Adenine nucleotide alpha hydrolase-like domain kinase"/>
    <property type="match status" value="1"/>
</dbReference>
<dbReference type="InterPro" id="IPR011009">
    <property type="entry name" value="Kinase-like_dom_sf"/>
</dbReference>
<dbReference type="InterPro" id="IPR008271">
    <property type="entry name" value="Ser/Thr_kinase_AS"/>
</dbReference>
<dbReference type="FunFam" id="3.80.10.10:FF:000041">
    <property type="entry name" value="LRR receptor-like serine/threonine-protein kinase ERECTA"/>
    <property type="match status" value="1"/>
</dbReference>
<keyword evidence="10 14" id="KW-1133">Transmembrane helix</keyword>
<proteinExistence type="predicted"/>
<dbReference type="InterPro" id="IPR001611">
    <property type="entry name" value="Leu-rich_rpt"/>
</dbReference>
<evidence type="ECO:0000256" key="13">
    <source>
        <dbReference type="PROSITE-ProRule" id="PRU10141"/>
    </source>
</evidence>
<evidence type="ECO:0000259" key="15">
    <source>
        <dbReference type="PROSITE" id="PS50011"/>
    </source>
</evidence>
<feature type="binding site" evidence="13">
    <location>
        <position position="969"/>
    </location>
    <ligand>
        <name>ATP</name>
        <dbReference type="ChEBI" id="CHEBI:30616"/>
    </ligand>
</feature>
<dbReference type="Proteomes" id="UP000244005">
    <property type="component" value="Unassembled WGS sequence"/>
</dbReference>
<dbReference type="GO" id="GO:0016020">
    <property type="term" value="C:membrane"/>
    <property type="evidence" value="ECO:0007669"/>
    <property type="project" value="UniProtKB-SubCell"/>
</dbReference>
<evidence type="ECO:0000256" key="8">
    <source>
        <dbReference type="ARBA" id="ARBA00022777"/>
    </source>
</evidence>
<dbReference type="SUPFAM" id="SSF56112">
    <property type="entry name" value="Protein kinase-like (PK-like)"/>
    <property type="match status" value="1"/>
</dbReference>
<dbReference type="PROSITE" id="PS00108">
    <property type="entry name" value="PROTEIN_KINASE_ST"/>
    <property type="match status" value="1"/>
</dbReference>
<dbReference type="InterPro" id="IPR024788">
    <property type="entry name" value="Malectin-like_Carb-bd_dom"/>
</dbReference>
<dbReference type="GO" id="GO:0004672">
    <property type="term" value="F:protein kinase activity"/>
    <property type="evidence" value="ECO:0007669"/>
    <property type="project" value="InterPro"/>
</dbReference>
<dbReference type="OrthoDB" id="547665at2759"/>
<gene>
    <name evidence="16" type="ORF">MARPO_0145s0033</name>
</gene>
<dbReference type="InterPro" id="IPR003591">
    <property type="entry name" value="Leu-rich_rpt_typical-subtyp"/>
</dbReference>
<dbReference type="EMBL" id="KZ772815">
    <property type="protein sequence ID" value="PTQ29273.1"/>
    <property type="molecule type" value="Genomic_DNA"/>
</dbReference>
<dbReference type="PANTHER" id="PTHR45631">
    <property type="entry name" value="OS07G0107800 PROTEIN-RELATED"/>
    <property type="match status" value="1"/>
</dbReference>
<dbReference type="PRINTS" id="PR00019">
    <property type="entry name" value="LEURICHRPT"/>
</dbReference>
<accession>A0A2R6W5Y6</accession>
<reference evidence="17" key="1">
    <citation type="journal article" date="2017" name="Cell">
        <title>Insights into land plant evolution garnered from the Marchantia polymorpha genome.</title>
        <authorList>
            <person name="Bowman J.L."/>
            <person name="Kohchi T."/>
            <person name="Yamato K.T."/>
            <person name="Jenkins J."/>
            <person name="Shu S."/>
            <person name="Ishizaki K."/>
            <person name="Yamaoka S."/>
            <person name="Nishihama R."/>
            <person name="Nakamura Y."/>
            <person name="Berger F."/>
            <person name="Adam C."/>
            <person name="Aki S.S."/>
            <person name="Althoff F."/>
            <person name="Araki T."/>
            <person name="Arteaga-Vazquez M.A."/>
            <person name="Balasubrmanian S."/>
            <person name="Barry K."/>
            <person name="Bauer D."/>
            <person name="Boehm C.R."/>
            <person name="Briginshaw L."/>
            <person name="Caballero-Perez J."/>
            <person name="Catarino B."/>
            <person name="Chen F."/>
            <person name="Chiyoda S."/>
            <person name="Chovatia M."/>
            <person name="Davies K.M."/>
            <person name="Delmans M."/>
            <person name="Demura T."/>
            <person name="Dierschke T."/>
            <person name="Dolan L."/>
            <person name="Dorantes-Acosta A.E."/>
            <person name="Eklund D.M."/>
            <person name="Florent S.N."/>
            <person name="Flores-Sandoval E."/>
            <person name="Fujiyama A."/>
            <person name="Fukuzawa H."/>
            <person name="Galik B."/>
            <person name="Grimanelli D."/>
            <person name="Grimwood J."/>
            <person name="Grossniklaus U."/>
            <person name="Hamada T."/>
            <person name="Haseloff J."/>
            <person name="Hetherington A.J."/>
            <person name="Higo A."/>
            <person name="Hirakawa Y."/>
            <person name="Hundley H.N."/>
            <person name="Ikeda Y."/>
            <person name="Inoue K."/>
            <person name="Inoue S.I."/>
            <person name="Ishida S."/>
            <person name="Jia Q."/>
            <person name="Kakita M."/>
            <person name="Kanazawa T."/>
            <person name="Kawai Y."/>
            <person name="Kawashima T."/>
            <person name="Kennedy M."/>
            <person name="Kinose K."/>
            <person name="Kinoshita T."/>
            <person name="Kohara Y."/>
            <person name="Koide E."/>
            <person name="Komatsu K."/>
            <person name="Kopischke S."/>
            <person name="Kubo M."/>
            <person name="Kyozuka J."/>
            <person name="Lagercrantz U."/>
            <person name="Lin S.S."/>
            <person name="Lindquist E."/>
            <person name="Lipzen A.M."/>
            <person name="Lu C.W."/>
            <person name="De Luna E."/>
            <person name="Martienssen R.A."/>
            <person name="Minamino N."/>
            <person name="Mizutani M."/>
            <person name="Mizutani M."/>
            <person name="Mochizuki N."/>
            <person name="Monte I."/>
            <person name="Mosher R."/>
            <person name="Nagasaki H."/>
            <person name="Nakagami H."/>
            <person name="Naramoto S."/>
            <person name="Nishitani K."/>
            <person name="Ohtani M."/>
            <person name="Okamoto T."/>
            <person name="Okumura M."/>
            <person name="Phillips J."/>
            <person name="Pollak B."/>
            <person name="Reinders A."/>
            <person name="Rovekamp M."/>
            <person name="Sano R."/>
            <person name="Sawa S."/>
            <person name="Schmid M.W."/>
            <person name="Shirakawa M."/>
            <person name="Solano R."/>
            <person name="Spunde A."/>
            <person name="Suetsugu N."/>
            <person name="Sugano S."/>
            <person name="Sugiyama A."/>
            <person name="Sun R."/>
            <person name="Suzuki Y."/>
            <person name="Takenaka M."/>
            <person name="Takezawa D."/>
            <person name="Tomogane H."/>
            <person name="Tsuzuki M."/>
            <person name="Ueda T."/>
            <person name="Umeda M."/>
            <person name="Ward J.M."/>
            <person name="Watanabe Y."/>
            <person name="Yazaki K."/>
            <person name="Yokoyama R."/>
            <person name="Yoshitake Y."/>
            <person name="Yotsui I."/>
            <person name="Zachgo S."/>
            <person name="Schmutz J."/>
        </authorList>
    </citation>
    <scope>NUCLEOTIDE SEQUENCE [LARGE SCALE GENOMIC DNA]</scope>
    <source>
        <strain evidence="17">Tak-1</strain>
    </source>
</reference>
<keyword evidence="7 13" id="KW-0547">Nucleotide-binding</keyword>
<dbReference type="InterPro" id="IPR000719">
    <property type="entry name" value="Prot_kinase_dom"/>
</dbReference>
<dbReference type="Pfam" id="PF00069">
    <property type="entry name" value="Pkinase"/>
    <property type="match status" value="1"/>
</dbReference>
<organism evidence="16 17">
    <name type="scientific">Marchantia polymorpha</name>
    <name type="common">Common liverwort</name>
    <name type="synonym">Marchantia aquatica</name>
    <dbReference type="NCBI Taxonomy" id="3197"/>
    <lineage>
        <taxon>Eukaryota</taxon>
        <taxon>Viridiplantae</taxon>
        <taxon>Streptophyta</taxon>
        <taxon>Embryophyta</taxon>
        <taxon>Marchantiophyta</taxon>
        <taxon>Marchantiopsida</taxon>
        <taxon>Marchantiidae</taxon>
        <taxon>Marchantiales</taxon>
        <taxon>Marchantiaceae</taxon>
        <taxon>Marchantia</taxon>
    </lineage>
</organism>
<comment type="subcellular location">
    <subcellularLocation>
        <location evidence="1">Membrane</location>
        <topology evidence="1">Single-pass membrane protein</topology>
    </subcellularLocation>
</comment>
<evidence type="ECO:0000313" key="17">
    <source>
        <dbReference type="Proteomes" id="UP000244005"/>
    </source>
</evidence>
<sequence>MWSTHITELSHYAADICPSWSRDIWQLMAGNVLCQFSLQLTSQLPMKLGSRSRNFLAGILFGVLLYNLILSPVVSQSTEGSTQGFISISCGGLSGVDPITSLQWITDETHLQSFESLYQDNVIYTADVQYNESSPSLPNGEQLKTALVFLPNKMTRSKFCYNLPIAFNATEGSRNYLLRAMFPSKNLTLKEKALSGYATRFYLTVDSTYITTIELLPSMPRTIELVVSSMDDRFYVCLVPLEDKSSMPAISTLELRPFSLDYYGRYGQSSKMQQSSYLMLVDRLDFGGILDNESPPLRYPADPFDRIWSSRRIPEGAQFETYNRTEDANLSYGGENVHFPIAVMRSIWKGKNLSSTINFEVNVKSARALRPLPTFWFQMICSNVVSGDVNPHLKASLIDGDLAWIWSAVEAYTTPSFVQLLNTGQDIRSDSFIIRIEPNETTDAPVLVNAAEIHGEFSAVAVRTSKLDVDAVMKLFPNFASSSVDTAGDPCLPVPWGWLVCSIELPPTITQINLTGEGVAGVLPTELGALSQLTILDLSENNFDGYFPDSLGGIRTLRELNLGHNKLHGELPLFSPKSLDNLVTLSLSSNMFRGTLDSLMEALGESIQNLDLSNNKFVGAVPWNIEELENLENLDMSNNQLSSELAVSFSKLWKLKTLNLSLNNLNGTVPDSIWNSRNLSFVDLSNNNFVGPVPGNMELLENLENLDLSNNQLSSELAVNFSKLRKLKTLNLSLNKLKGTVPDSIWPDSIYNNRNLQFVNLRNNSFVELNLTTWYKRVAEGKSLDAPRLQLRLAGNQIHRIISPSLHTLESKIVAPLSLSEQLLSIQSPQTFILLGDNPWCLNDNEGVNLAFIKKYMCRSDEHENFWPSPSHDGVQTGILIAAGMVSGIFVLLLSCLIIFFTWKMRRRSRELQQIQEALAKEHVKPPFFSYVELKTATQSFSSSNELGKGGFGTVYKAELADGTIVAVKRLTPTKQSTSDFLKEMVNISGIKHRHLIQLKGCCVRNHQRMLIYEYAENKSLAEALFGSGPQCATVLNWKQRYNICLGIARGLAYLHEELQPGMIHRDIKPENILLDKNYNAKIADFGLVRPANDSNHTLFTMNIGGTRGYFSPEYALEGVVSEKLDVYSFGVVLLEIVAGRQCIDLKLPQEQSILRSWAITLYTEGKVLNLVDKRLEGNYDEEEVLLVVDMALSCLQTDPKKRATMCQLVNVLMKNSNASVAVDIVNELKFQTPYLLSISENEHYVDTYPSRQGVQGESVELALMSSFANDSQASVMVPR</sequence>
<feature type="transmembrane region" description="Helical" evidence="14">
    <location>
        <begin position="55"/>
        <end position="74"/>
    </location>
</feature>
<dbReference type="FunFam" id="1.10.510.10:FF:000384">
    <property type="entry name" value="G-type lectin S-receptor-like serine/threonine-protein kinase"/>
    <property type="match status" value="1"/>
</dbReference>
<dbReference type="Pfam" id="PF13855">
    <property type="entry name" value="LRR_8"/>
    <property type="match status" value="1"/>
</dbReference>
<keyword evidence="8" id="KW-0418">Kinase</keyword>
<dbReference type="Gene3D" id="3.80.10.10">
    <property type="entry name" value="Ribonuclease Inhibitor"/>
    <property type="match status" value="1"/>
</dbReference>
<evidence type="ECO:0000256" key="4">
    <source>
        <dbReference type="ARBA" id="ARBA00022692"/>
    </source>
</evidence>
<keyword evidence="2" id="KW-0433">Leucine-rich repeat</keyword>
<evidence type="ECO:0000256" key="3">
    <source>
        <dbReference type="ARBA" id="ARBA00022679"/>
    </source>
</evidence>
<evidence type="ECO:0000256" key="6">
    <source>
        <dbReference type="ARBA" id="ARBA00022737"/>
    </source>
</evidence>
<keyword evidence="11 14" id="KW-0472">Membrane</keyword>
<dbReference type="Pfam" id="PF00560">
    <property type="entry name" value="LRR_1"/>
    <property type="match status" value="4"/>
</dbReference>
<dbReference type="PANTHER" id="PTHR45631:SF68">
    <property type="entry name" value="REPEAT FAMILY PROTEIN, PUTATIVE, EXPRESSED-RELATED"/>
    <property type="match status" value="1"/>
</dbReference>
<dbReference type="InterPro" id="IPR017441">
    <property type="entry name" value="Protein_kinase_ATP_BS"/>
</dbReference>
<keyword evidence="4 14" id="KW-0812">Transmembrane</keyword>
<dbReference type="CDD" id="cd12087">
    <property type="entry name" value="TM_EGFR-like"/>
    <property type="match status" value="1"/>
</dbReference>
<dbReference type="SMART" id="SM00369">
    <property type="entry name" value="LRR_TYP"/>
    <property type="match status" value="6"/>
</dbReference>
<evidence type="ECO:0000256" key="2">
    <source>
        <dbReference type="ARBA" id="ARBA00022614"/>
    </source>
</evidence>
<dbReference type="PROSITE" id="PS50011">
    <property type="entry name" value="PROTEIN_KINASE_DOM"/>
    <property type="match status" value="1"/>
</dbReference>
<keyword evidence="3" id="KW-0808">Transferase</keyword>
<evidence type="ECO:0000256" key="7">
    <source>
        <dbReference type="ARBA" id="ARBA00022741"/>
    </source>
</evidence>
<dbReference type="SMART" id="SM00365">
    <property type="entry name" value="LRR_SD22"/>
    <property type="match status" value="3"/>
</dbReference>
<name>A0A2R6W5Y6_MARPO</name>
<protein>
    <recommendedName>
        <fullName evidence="15">Protein kinase domain-containing protein</fullName>
    </recommendedName>
</protein>
<dbReference type="SMART" id="SM00220">
    <property type="entry name" value="S_TKc"/>
    <property type="match status" value="1"/>
</dbReference>
<feature type="domain" description="Protein kinase" evidence="15">
    <location>
        <begin position="941"/>
        <end position="1236"/>
    </location>
</feature>
<dbReference type="AlphaFoldDB" id="A0A2R6W5Y6"/>
<dbReference type="InterPro" id="IPR032675">
    <property type="entry name" value="LRR_dom_sf"/>
</dbReference>
<evidence type="ECO:0000256" key="5">
    <source>
        <dbReference type="ARBA" id="ARBA00022729"/>
    </source>
</evidence>
<dbReference type="CDD" id="cd14066">
    <property type="entry name" value="STKc_IRAK"/>
    <property type="match status" value="1"/>
</dbReference>
<keyword evidence="9 13" id="KW-0067">ATP-binding</keyword>
<dbReference type="PROSITE" id="PS51450">
    <property type="entry name" value="LRR"/>
    <property type="match status" value="2"/>
</dbReference>
<evidence type="ECO:0000256" key="11">
    <source>
        <dbReference type="ARBA" id="ARBA00023136"/>
    </source>
</evidence>
<keyword evidence="12" id="KW-0325">Glycoprotein</keyword>
<dbReference type="Gene3D" id="3.30.200.20">
    <property type="entry name" value="Phosphorylase Kinase, domain 1"/>
    <property type="match status" value="1"/>
</dbReference>
<evidence type="ECO:0000256" key="12">
    <source>
        <dbReference type="ARBA" id="ARBA00023180"/>
    </source>
</evidence>
<evidence type="ECO:0000313" key="16">
    <source>
        <dbReference type="EMBL" id="PTQ29273.1"/>
    </source>
</evidence>
<dbReference type="Pfam" id="PF12819">
    <property type="entry name" value="Malectin_like"/>
    <property type="match status" value="1"/>
</dbReference>
<evidence type="ECO:0000256" key="9">
    <source>
        <dbReference type="ARBA" id="ARBA00022840"/>
    </source>
</evidence>
<dbReference type="GO" id="GO:0005524">
    <property type="term" value="F:ATP binding"/>
    <property type="evidence" value="ECO:0007669"/>
    <property type="project" value="UniProtKB-UniRule"/>
</dbReference>
<dbReference type="SUPFAM" id="SSF52058">
    <property type="entry name" value="L domain-like"/>
    <property type="match status" value="1"/>
</dbReference>
<dbReference type="Gene3D" id="1.10.510.10">
    <property type="entry name" value="Transferase(Phosphotransferase) domain 1"/>
    <property type="match status" value="1"/>
</dbReference>
<keyword evidence="6" id="KW-0677">Repeat</keyword>
<keyword evidence="17" id="KW-1185">Reference proteome</keyword>
<evidence type="ECO:0000256" key="10">
    <source>
        <dbReference type="ARBA" id="ARBA00022989"/>
    </source>
</evidence>
<evidence type="ECO:0000256" key="14">
    <source>
        <dbReference type="SAM" id="Phobius"/>
    </source>
</evidence>